<gene>
    <name evidence="2" type="ORF">B0W44_14335</name>
</gene>
<feature type="transmembrane region" description="Helical" evidence="1">
    <location>
        <begin position="6"/>
        <end position="26"/>
    </location>
</feature>
<dbReference type="OrthoDB" id="2652483at2"/>
<reference evidence="2 3" key="1">
    <citation type="journal article" date="2015" name="Int. J. Syst. Evol. Microbiol.">
        <title>Novibacillus thermophilus gen. nov., sp. nov., a Gram-staining-negative and moderately thermophilic member of the family Thermoactinomycetaceae.</title>
        <authorList>
            <person name="Yang G."/>
            <person name="Chen J."/>
            <person name="Zhou S."/>
        </authorList>
    </citation>
    <scope>NUCLEOTIDE SEQUENCE [LARGE SCALE GENOMIC DNA]</scope>
    <source>
        <strain evidence="2 3">SG-1</strain>
    </source>
</reference>
<dbReference type="STRING" id="1471761.B0W44_14335"/>
<proteinExistence type="predicted"/>
<keyword evidence="3" id="KW-1185">Reference proteome</keyword>
<protein>
    <submittedName>
        <fullName evidence="2">Uncharacterized protein</fullName>
    </submittedName>
</protein>
<evidence type="ECO:0000313" key="2">
    <source>
        <dbReference type="EMBL" id="AQS56749.1"/>
    </source>
</evidence>
<evidence type="ECO:0000256" key="1">
    <source>
        <dbReference type="SAM" id="Phobius"/>
    </source>
</evidence>
<dbReference type="EMBL" id="CP019699">
    <property type="protein sequence ID" value="AQS56749.1"/>
    <property type="molecule type" value="Genomic_DNA"/>
</dbReference>
<dbReference type="Proteomes" id="UP000188603">
    <property type="component" value="Chromosome"/>
</dbReference>
<keyword evidence="1" id="KW-1133">Transmembrane helix</keyword>
<dbReference type="RefSeq" id="WP_077720613.1">
    <property type="nucleotide sequence ID" value="NZ_CP019699.1"/>
</dbReference>
<sequence>MKIRPFPAVVSLVTALAFLFGGWFLYQWLDVKQPVAELLDGEKHINRYDITVTPAGVTVELDVAPDFSLTRDYLVLMERIRDESGEQNVTLSLLDKPNADLQTTWHDLYFIVAEGIANKEYSAMVERLKAQSLEKDVDLQVAMDENFLYVWLREKHAENESLFRAMPLEQNRSEVYADA</sequence>
<dbReference type="KEGG" id="ntr:B0W44_14335"/>
<organism evidence="2 3">
    <name type="scientific">Novibacillus thermophilus</name>
    <dbReference type="NCBI Taxonomy" id="1471761"/>
    <lineage>
        <taxon>Bacteria</taxon>
        <taxon>Bacillati</taxon>
        <taxon>Bacillota</taxon>
        <taxon>Bacilli</taxon>
        <taxon>Bacillales</taxon>
        <taxon>Thermoactinomycetaceae</taxon>
        <taxon>Novibacillus</taxon>
    </lineage>
</organism>
<name>A0A1U9K9K2_9BACL</name>
<evidence type="ECO:0000313" key="3">
    <source>
        <dbReference type="Proteomes" id="UP000188603"/>
    </source>
</evidence>
<keyword evidence="1" id="KW-0812">Transmembrane</keyword>
<dbReference type="AlphaFoldDB" id="A0A1U9K9K2"/>
<accession>A0A1U9K9K2</accession>
<keyword evidence="1" id="KW-0472">Membrane</keyword>